<name>A0ABY7W644_9BACI</name>
<evidence type="ECO:0000313" key="2">
    <source>
        <dbReference type="EMBL" id="WDF02966.1"/>
    </source>
</evidence>
<keyword evidence="1" id="KW-1133">Transmembrane helix</keyword>
<organism evidence="2 3">
    <name type="scientific">Shouchella hunanensis</name>
    <dbReference type="NCBI Taxonomy" id="766894"/>
    <lineage>
        <taxon>Bacteria</taxon>
        <taxon>Bacillati</taxon>
        <taxon>Bacillota</taxon>
        <taxon>Bacilli</taxon>
        <taxon>Bacillales</taxon>
        <taxon>Bacillaceae</taxon>
        <taxon>Shouchella</taxon>
    </lineage>
</organism>
<gene>
    <name evidence="2" type="ORF">PQ477_15885</name>
</gene>
<reference evidence="2 3" key="1">
    <citation type="submission" date="2023-02" db="EMBL/GenBank/DDBJ databases">
        <authorList>
            <person name="Liu G."/>
        </authorList>
    </citation>
    <scope>NUCLEOTIDE SEQUENCE [LARGE SCALE GENOMIC DNA]</scope>
    <source>
        <strain evidence="2 3">DSM 23008</strain>
    </source>
</reference>
<protein>
    <recommendedName>
        <fullName evidence="4">SMODS and SLOG-associating 2TM effector domain-containing protein</fullName>
    </recommendedName>
</protein>
<dbReference type="RefSeq" id="WP_274272473.1">
    <property type="nucleotide sequence ID" value="NZ_CP117834.1"/>
</dbReference>
<dbReference type="EMBL" id="CP117834">
    <property type="protein sequence ID" value="WDF02966.1"/>
    <property type="molecule type" value="Genomic_DNA"/>
</dbReference>
<evidence type="ECO:0000313" key="3">
    <source>
        <dbReference type="Proteomes" id="UP001215143"/>
    </source>
</evidence>
<proteinExistence type="predicted"/>
<feature type="transmembrane region" description="Helical" evidence="1">
    <location>
        <begin position="115"/>
        <end position="133"/>
    </location>
</feature>
<dbReference type="Proteomes" id="UP001215143">
    <property type="component" value="Chromosome"/>
</dbReference>
<evidence type="ECO:0000256" key="1">
    <source>
        <dbReference type="SAM" id="Phobius"/>
    </source>
</evidence>
<keyword evidence="3" id="KW-1185">Reference proteome</keyword>
<keyword evidence="1" id="KW-0812">Transmembrane</keyword>
<sequence length="159" mass="18407">MNRENYFEISKQKFIDITNPDKKAKALKKLQYQLVANPSLVRDIMIGNPKYYHETLAICKQLLEKNRSRVSELLSLFGIGVTILAILIALSLGLIDKGTIEDHNNLQVFDFLFNHILIVTAFYALISLIILFLESHKERNRMLYISIISYLESYVDPTR</sequence>
<evidence type="ECO:0008006" key="4">
    <source>
        <dbReference type="Google" id="ProtNLM"/>
    </source>
</evidence>
<feature type="transmembrane region" description="Helical" evidence="1">
    <location>
        <begin position="73"/>
        <end position="95"/>
    </location>
</feature>
<keyword evidence="1" id="KW-0472">Membrane</keyword>
<accession>A0ABY7W644</accession>